<gene>
    <name evidence="2" type="ORF">F5878DRAFT_626614</name>
</gene>
<comment type="caution">
    <text evidence="2">The sequence shown here is derived from an EMBL/GenBank/DDBJ whole genome shotgun (WGS) entry which is preliminary data.</text>
</comment>
<feature type="region of interest" description="Disordered" evidence="1">
    <location>
        <begin position="78"/>
        <end position="132"/>
    </location>
</feature>
<evidence type="ECO:0000313" key="3">
    <source>
        <dbReference type="Proteomes" id="UP001163846"/>
    </source>
</evidence>
<feature type="compositionally biased region" description="Basic and acidic residues" evidence="1">
    <location>
        <begin position="103"/>
        <end position="123"/>
    </location>
</feature>
<dbReference type="GO" id="GO:0005634">
    <property type="term" value="C:nucleus"/>
    <property type="evidence" value="ECO:0007669"/>
    <property type="project" value="TreeGrafter"/>
</dbReference>
<evidence type="ECO:0008006" key="4">
    <source>
        <dbReference type="Google" id="ProtNLM"/>
    </source>
</evidence>
<dbReference type="AlphaFoldDB" id="A0AA38UAT3"/>
<dbReference type="Proteomes" id="UP001163846">
    <property type="component" value="Unassembled WGS sequence"/>
</dbReference>
<evidence type="ECO:0000256" key="1">
    <source>
        <dbReference type="SAM" id="MobiDB-lite"/>
    </source>
</evidence>
<protein>
    <recommendedName>
        <fullName evidence="4">Aprataxin and PNK-like factor PBZ domain-containing protein</fullName>
    </recommendedName>
</protein>
<dbReference type="GO" id="GO:0016567">
    <property type="term" value="P:protein ubiquitination"/>
    <property type="evidence" value="ECO:0007669"/>
    <property type="project" value="TreeGrafter"/>
</dbReference>
<keyword evidence="3" id="KW-1185">Reference proteome</keyword>
<accession>A0AA38UAT3</accession>
<evidence type="ECO:0000313" key="2">
    <source>
        <dbReference type="EMBL" id="KAJ3835917.1"/>
    </source>
</evidence>
<feature type="compositionally biased region" description="Acidic residues" evidence="1">
    <location>
        <begin position="90"/>
        <end position="99"/>
    </location>
</feature>
<dbReference type="GO" id="GO:0006511">
    <property type="term" value="P:ubiquitin-dependent protein catabolic process"/>
    <property type="evidence" value="ECO:0007669"/>
    <property type="project" value="TreeGrafter"/>
</dbReference>
<dbReference type="PANTHER" id="PTHR16079:SF4">
    <property type="entry name" value="E3 UBIQUITIN-PROTEIN LIGASE CHFR"/>
    <property type="match status" value="1"/>
</dbReference>
<dbReference type="PANTHER" id="PTHR16079">
    <property type="entry name" value="UBIQUITIN LIGASE PROTEIN CHFR"/>
    <property type="match status" value="1"/>
</dbReference>
<dbReference type="GO" id="GO:0004842">
    <property type="term" value="F:ubiquitin-protein transferase activity"/>
    <property type="evidence" value="ECO:0007669"/>
    <property type="project" value="TreeGrafter"/>
</dbReference>
<reference evidence="2" key="1">
    <citation type="submission" date="2022-08" db="EMBL/GenBank/DDBJ databases">
        <authorList>
            <consortium name="DOE Joint Genome Institute"/>
            <person name="Min B."/>
            <person name="Riley R."/>
            <person name="Sierra-Patev S."/>
            <person name="Naranjo-Ortiz M."/>
            <person name="Looney B."/>
            <person name="Konkel Z."/>
            <person name="Slot J.C."/>
            <person name="Sakamoto Y."/>
            <person name="Steenwyk J.L."/>
            <person name="Rokas A."/>
            <person name="Carro J."/>
            <person name="Camarero S."/>
            <person name="Ferreira P."/>
            <person name="Molpeceres G."/>
            <person name="Ruiz-Duenas F.J."/>
            <person name="Serrano A."/>
            <person name="Henrissat B."/>
            <person name="Drula E."/>
            <person name="Hughes K.W."/>
            <person name="Mata J.L."/>
            <person name="Ishikawa N.K."/>
            <person name="Vargas-Isla R."/>
            <person name="Ushijima S."/>
            <person name="Smith C.A."/>
            <person name="Ahrendt S."/>
            <person name="Andreopoulos W."/>
            <person name="He G."/>
            <person name="Labutti K."/>
            <person name="Lipzen A."/>
            <person name="Ng V."/>
            <person name="Sandor L."/>
            <person name="Barry K."/>
            <person name="Martinez A.T."/>
            <person name="Xiao Y."/>
            <person name="Gibbons J.G."/>
            <person name="Terashima K."/>
            <person name="Hibbett D.S."/>
            <person name="Grigoriev I.V."/>
        </authorList>
    </citation>
    <scope>NUCLEOTIDE SEQUENCE</scope>
    <source>
        <strain evidence="2">TFB9207</strain>
    </source>
</reference>
<name>A0AA38UAT3_9AGAR</name>
<dbReference type="InterPro" id="IPR052256">
    <property type="entry name" value="E3_ubiquitin-ligase_CHFR"/>
</dbReference>
<organism evidence="2 3">
    <name type="scientific">Lentinula raphanica</name>
    <dbReference type="NCBI Taxonomy" id="153919"/>
    <lineage>
        <taxon>Eukaryota</taxon>
        <taxon>Fungi</taxon>
        <taxon>Dikarya</taxon>
        <taxon>Basidiomycota</taxon>
        <taxon>Agaricomycotina</taxon>
        <taxon>Agaricomycetes</taxon>
        <taxon>Agaricomycetidae</taxon>
        <taxon>Agaricales</taxon>
        <taxon>Marasmiineae</taxon>
        <taxon>Omphalotaceae</taxon>
        <taxon>Lentinula</taxon>
    </lineage>
</organism>
<dbReference type="EMBL" id="MU806365">
    <property type="protein sequence ID" value="KAJ3835917.1"/>
    <property type="molecule type" value="Genomic_DNA"/>
</dbReference>
<proteinExistence type="predicted"/>
<sequence length="505" mass="57695">MSMSRENGLPVSDDIIDRILLFSPTFSSLKAAILICKQFHRVFQSHPNSVVRAVAYNITGPALPQALACIRHPDVQTHDREFPPRVSWSDADEDSDDESTISNHKEVRNTPRRQADVQTHTEELGDLSSAPITPSETHQIIANSKIVARLEDMFSFRYIDRTASTSQLSPSDSRAFHVAVYHLMLYSAVTHLDSWVIDLTDDNANAEEHRKQLEKGKKSFSPLSTSELLQLYSVAEFLKEILSWCVRTSGYPSEICDLVLVVGPERILECFDNQEIGSLEPLEDLLDFLEEELELIAGLSYSSSPHTQILESRNIEIPSDSNRWLSISSRVSERNSQCDSCRKSFGFGAHSRSTFVEISHGECLRLHTTSLRSYEPQHIHRYLLNNLRYNNLETESLCKEAKKFGPSLLLQIWNDLWNLNIAQQPSQNVGQPSIPPSSDWTEDSYLCETCFTSFLRENLWVWWRHIKASSETLKENCWYGYNCRTQTHSIAHASKLNHLCEQTRF</sequence>